<name>A0A8K0P8E4_LADFU</name>
<dbReference type="GO" id="GO:0006508">
    <property type="term" value="P:proteolysis"/>
    <property type="evidence" value="ECO:0007669"/>
    <property type="project" value="InterPro"/>
</dbReference>
<dbReference type="CDD" id="cd00190">
    <property type="entry name" value="Tryp_SPc"/>
    <property type="match status" value="1"/>
</dbReference>
<keyword evidence="5" id="KW-1185">Reference proteome</keyword>
<dbReference type="SUPFAM" id="SSF50494">
    <property type="entry name" value="Trypsin-like serine proteases"/>
    <property type="match status" value="1"/>
</dbReference>
<dbReference type="OrthoDB" id="6339452at2759"/>
<evidence type="ECO:0000256" key="2">
    <source>
        <dbReference type="SAM" id="SignalP"/>
    </source>
</evidence>
<dbReference type="InterPro" id="IPR009003">
    <property type="entry name" value="Peptidase_S1_PA"/>
</dbReference>
<dbReference type="PANTHER" id="PTHR24260:SF147">
    <property type="entry name" value="EG:BACR7A4.3 PROTEIN-RELATED"/>
    <property type="match status" value="1"/>
</dbReference>
<reference evidence="4" key="1">
    <citation type="submission" date="2013-04" db="EMBL/GenBank/DDBJ databases">
        <authorList>
            <person name="Qu J."/>
            <person name="Murali S.C."/>
            <person name="Bandaranaike D."/>
            <person name="Bellair M."/>
            <person name="Blankenburg K."/>
            <person name="Chao H."/>
            <person name="Dinh H."/>
            <person name="Doddapaneni H."/>
            <person name="Downs B."/>
            <person name="Dugan-Rocha S."/>
            <person name="Elkadiri S."/>
            <person name="Gnanaolivu R.D."/>
            <person name="Hernandez B."/>
            <person name="Javaid M."/>
            <person name="Jayaseelan J.C."/>
            <person name="Lee S."/>
            <person name="Li M."/>
            <person name="Ming W."/>
            <person name="Munidasa M."/>
            <person name="Muniz J."/>
            <person name="Nguyen L."/>
            <person name="Ongeri F."/>
            <person name="Osuji N."/>
            <person name="Pu L.-L."/>
            <person name="Puazo M."/>
            <person name="Qu C."/>
            <person name="Quiroz J."/>
            <person name="Raj R."/>
            <person name="Weissenberger G."/>
            <person name="Xin Y."/>
            <person name="Zou X."/>
            <person name="Han Y."/>
            <person name="Richards S."/>
            <person name="Worley K."/>
            <person name="Muzny D."/>
            <person name="Gibbs R."/>
        </authorList>
    </citation>
    <scope>NUCLEOTIDE SEQUENCE</scope>
    <source>
        <strain evidence="4">Sampled in the wild</strain>
    </source>
</reference>
<dbReference type="PROSITE" id="PS50240">
    <property type="entry name" value="TRYPSIN_DOM"/>
    <property type="match status" value="1"/>
</dbReference>
<dbReference type="PANTHER" id="PTHR24260">
    <property type="match status" value="1"/>
</dbReference>
<dbReference type="EMBL" id="KZ308822">
    <property type="protein sequence ID" value="KAG8234529.1"/>
    <property type="molecule type" value="Genomic_DNA"/>
</dbReference>
<dbReference type="Gene3D" id="2.40.10.10">
    <property type="entry name" value="Trypsin-like serine proteases"/>
    <property type="match status" value="1"/>
</dbReference>
<dbReference type="Pfam" id="PF00089">
    <property type="entry name" value="Trypsin"/>
    <property type="match status" value="1"/>
</dbReference>
<sequence length="326" mass="35397">MRPASYLLIAIAHLQIISFSTAADTQPVTSRVPGETAKKSDTQPVTSRVPGETAKKWCKVYQKSCPIQVGKSDGNQAYPGEFPHMAAIGYGEESGIKWHCGGALISEKFVLSAAHCSNSPSVGPPKWVLLGAVFLINTTATDGSKGQIHPIMRIIRHPEYKAPANYNDIVLFEIGPAITPNPRPLNSKELHPACLSENRTLPGKQALATGWGRVEYFGDTSPNLLIKHLQILELSVCEEAFKHITKKTLSMGFVPSMLCAGVLPGKRDTCQGDGGAPLHSFLMNECTYEVWGVTSFGSVCGDPKKPSVYTKVFAYISWIEDIVWPA</sequence>
<dbReference type="PRINTS" id="PR00722">
    <property type="entry name" value="CHYMOTRYPSIN"/>
</dbReference>
<evidence type="ECO:0000313" key="4">
    <source>
        <dbReference type="EMBL" id="KAG8234529.1"/>
    </source>
</evidence>
<comment type="caution">
    <text evidence="4">The sequence shown here is derived from an EMBL/GenBank/DDBJ whole genome shotgun (WGS) entry which is preliminary data.</text>
</comment>
<dbReference type="PROSITE" id="PS00134">
    <property type="entry name" value="TRYPSIN_HIS"/>
    <property type="match status" value="1"/>
</dbReference>
<feature type="region of interest" description="Disordered" evidence="1">
    <location>
        <begin position="27"/>
        <end position="48"/>
    </location>
</feature>
<gene>
    <name evidence="4" type="ORF">J437_LFUL011105</name>
</gene>
<dbReference type="SMART" id="SM00020">
    <property type="entry name" value="Tryp_SPc"/>
    <property type="match status" value="1"/>
</dbReference>
<dbReference type="InterPro" id="IPR051333">
    <property type="entry name" value="CLIP_Serine_Protease"/>
</dbReference>
<evidence type="ECO:0000259" key="3">
    <source>
        <dbReference type="PROSITE" id="PS50240"/>
    </source>
</evidence>
<dbReference type="InterPro" id="IPR001314">
    <property type="entry name" value="Peptidase_S1A"/>
</dbReference>
<proteinExistence type="predicted"/>
<evidence type="ECO:0000256" key="1">
    <source>
        <dbReference type="SAM" id="MobiDB-lite"/>
    </source>
</evidence>
<dbReference type="InterPro" id="IPR018114">
    <property type="entry name" value="TRYPSIN_HIS"/>
</dbReference>
<dbReference type="InterPro" id="IPR043504">
    <property type="entry name" value="Peptidase_S1_PA_chymotrypsin"/>
</dbReference>
<reference evidence="4" key="2">
    <citation type="submission" date="2017-10" db="EMBL/GenBank/DDBJ databases">
        <title>Ladona fulva Genome sequencing and assembly.</title>
        <authorList>
            <person name="Murali S."/>
            <person name="Richards S."/>
            <person name="Bandaranaike D."/>
            <person name="Bellair M."/>
            <person name="Blankenburg K."/>
            <person name="Chao H."/>
            <person name="Dinh H."/>
            <person name="Doddapaneni H."/>
            <person name="Dugan-Rocha S."/>
            <person name="Elkadiri S."/>
            <person name="Gnanaolivu R."/>
            <person name="Hernandez B."/>
            <person name="Skinner E."/>
            <person name="Javaid M."/>
            <person name="Lee S."/>
            <person name="Li M."/>
            <person name="Ming W."/>
            <person name="Munidasa M."/>
            <person name="Muniz J."/>
            <person name="Nguyen L."/>
            <person name="Hughes D."/>
            <person name="Osuji N."/>
            <person name="Pu L.-L."/>
            <person name="Puazo M."/>
            <person name="Qu C."/>
            <person name="Quiroz J."/>
            <person name="Raj R."/>
            <person name="Weissenberger G."/>
            <person name="Xin Y."/>
            <person name="Zou X."/>
            <person name="Han Y."/>
            <person name="Worley K."/>
            <person name="Muzny D."/>
            <person name="Gibbs R."/>
        </authorList>
    </citation>
    <scope>NUCLEOTIDE SEQUENCE</scope>
    <source>
        <strain evidence="4">Sampled in the wild</strain>
    </source>
</reference>
<keyword evidence="2" id="KW-0732">Signal</keyword>
<dbReference type="Proteomes" id="UP000792457">
    <property type="component" value="Unassembled WGS sequence"/>
</dbReference>
<dbReference type="InterPro" id="IPR001254">
    <property type="entry name" value="Trypsin_dom"/>
</dbReference>
<feature type="chain" id="PRO_5035459483" description="Peptidase S1 domain-containing protein" evidence="2">
    <location>
        <begin position="23"/>
        <end position="326"/>
    </location>
</feature>
<dbReference type="AlphaFoldDB" id="A0A8K0P8E4"/>
<dbReference type="GO" id="GO:0004252">
    <property type="term" value="F:serine-type endopeptidase activity"/>
    <property type="evidence" value="ECO:0007669"/>
    <property type="project" value="InterPro"/>
</dbReference>
<feature type="domain" description="Peptidase S1" evidence="3">
    <location>
        <begin position="68"/>
        <end position="324"/>
    </location>
</feature>
<evidence type="ECO:0000313" key="5">
    <source>
        <dbReference type="Proteomes" id="UP000792457"/>
    </source>
</evidence>
<protein>
    <recommendedName>
        <fullName evidence="3">Peptidase S1 domain-containing protein</fullName>
    </recommendedName>
</protein>
<accession>A0A8K0P8E4</accession>
<feature type="signal peptide" evidence="2">
    <location>
        <begin position="1"/>
        <end position="22"/>
    </location>
</feature>
<organism evidence="4 5">
    <name type="scientific">Ladona fulva</name>
    <name type="common">Scarce chaser dragonfly</name>
    <name type="synonym">Libellula fulva</name>
    <dbReference type="NCBI Taxonomy" id="123851"/>
    <lineage>
        <taxon>Eukaryota</taxon>
        <taxon>Metazoa</taxon>
        <taxon>Ecdysozoa</taxon>
        <taxon>Arthropoda</taxon>
        <taxon>Hexapoda</taxon>
        <taxon>Insecta</taxon>
        <taxon>Pterygota</taxon>
        <taxon>Palaeoptera</taxon>
        <taxon>Odonata</taxon>
        <taxon>Epiprocta</taxon>
        <taxon>Anisoptera</taxon>
        <taxon>Libelluloidea</taxon>
        <taxon>Libellulidae</taxon>
        <taxon>Ladona</taxon>
    </lineage>
</organism>